<dbReference type="Proteomes" id="UP000537141">
    <property type="component" value="Unassembled WGS sequence"/>
</dbReference>
<dbReference type="FunFam" id="2.60.34.10:FF:000014">
    <property type="entry name" value="Chaperone protein DnaK HSP70"/>
    <property type="match status" value="1"/>
</dbReference>
<evidence type="ECO:0000256" key="8">
    <source>
        <dbReference type="HAMAP-Rule" id="MF_00332"/>
    </source>
</evidence>
<dbReference type="GO" id="GO:0005524">
    <property type="term" value="F:ATP binding"/>
    <property type="evidence" value="ECO:0007669"/>
    <property type="project" value="UniProtKB-UniRule"/>
</dbReference>
<dbReference type="FunFam" id="3.90.640.10:FF:000003">
    <property type="entry name" value="Molecular chaperone DnaK"/>
    <property type="match status" value="1"/>
</dbReference>
<keyword evidence="6 8" id="KW-0346">Stress response</keyword>
<evidence type="ECO:0000256" key="6">
    <source>
        <dbReference type="ARBA" id="ARBA00023016"/>
    </source>
</evidence>
<dbReference type="PROSITE" id="PS01036">
    <property type="entry name" value="HSP70_3"/>
    <property type="match status" value="1"/>
</dbReference>
<protein>
    <recommendedName>
        <fullName evidence="2 8">Chaperone protein DnaK</fullName>
    </recommendedName>
    <alternativeName>
        <fullName evidence="8">HSP70</fullName>
    </alternativeName>
    <alternativeName>
        <fullName evidence="8">Heat shock 70 kDa protein</fullName>
    </alternativeName>
    <alternativeName>
        <fullName evidence="8">Heat shock protein 70</fullName>
    </alternativeName>
</protein>
<dbReference type="NCBIfam" id="TIGR02350">
    <property type="entry name" value="prok_dnaK"/>
    <property type="match status" value="1"/>
</dbReference>
<evidence type="ECO:0000256" key="4">
    <source>
        <dbReference type="ARBA" id="ARBA00022741"/>
    </source>
</evidence>
<feature type="compositionally biased region" description="Polar residues" evidence="10">
    <location>
        <begin position="597"/>
        <end position="614"/>
    </location>
</feature>
<feature type="modified residue" description="Phosphothreonine; by autocatalysis" evidence="8">
    <location>
        <position position="199"/>
    </location>
</feature>
<dbReference type="RefSeq" id="WP_184425107.1">
    <property type="nucleotide sequence ID" value="NZ_AP027362.1"/>
</dbReference>
<feature type="compositionally biased region" description="Acidic residues" evidence="10">
    <location>
        <begin position="615"/>
        <end position="630"/>
    </location>
</feature>
<evidence type="ECO:0000256" key="7">
    <source>
        <dbReference type="ARBA" id="ARBA00023186"/>
    </source>
</evidence>
<dbReference type="PROSITE" id="PS00297">
    <property type="entry name" value="HSP70_1"/>
    <property type="match status" value="1"/>
</dbReference>
<dbReference type="Gene3D" id="2.60.34.10">
    <property type="entry name" value="Substrate Binding Domain Of DNAk, Chain A, domain 1"/>
    <property type="match status" value="1"/>
</dbReference>
<proteinExistence type="evidence at transcript level"/>
<organism evidence="11 12">
    <name type="scientific">Thalassotalea piscium</name>
    <dbReference type="NCBI Taxonomy" id="1230533"/>
    <lineage>
        <taxon>Bacteria</taxon>
        <taxon>Pseudomonadati</taxon>
        <taxon>Pseudomonadota</taxon>
        <taxon>Gammaproteobacteria</taxon>
        <taxon>Alteromonadales</taxon>
        <taxon>Colwelliaceae</taxon>
        <taxon>Thalassotalea</taxon>
    </lineage>
</organism>
<dbReference type="InterPro" id="IPR018181">
    <property type="entry name" value="Heat_shock_70_CS"/>
</dbReference>
<keyword evidence="3 8" id="KW-0597">Phosphoprotein</keyword>
<keyword evidence="4 8" id="KW-0547">Nucleotide-binding</keyword>
<reference evidence="11 12" key="1">
    <citation type="submission" date="2020-08" db="EMBL/GenBank/DDBJ databases">
        <title>Genomic Encyclopedia of Type Strains, Phase IV (KMG-IV): sequencing the most valuable type-strain genomes for metagenomic binning, comparative biology and taxonomic classification.</title>
        <authorList>
            <person name="Goeker M."/>
        </authorList>
    </citation>
    <scope>NUCLEOTIDE SEQUENCE [LARGE SCALE GENOMIC DNA]</scope>
    <source>
        <strain evidence="11 12">DSM 26287</strain>
    </source>
</reference>
<dbReference type="InterPro" id="IPR012725">
    <property type="entry name" value="Chaperone_DnaK"/>
</dbReference>
<keyword evidence="5 8" id="KW-0067">ATP-binding</keyword>
<name>A0A7X0NIQ7_9GAMM</name>
<dbReference type="EMBL" id="JACHHU010000025">
    <property type="protein sequence ID" value="MBB6544207.1"/>
    <property type="molecule type" value="Genomic_DNA"/>
</dbReference>
<evidence type="ECO:0000256" key="1">
    <source>
        <dbReference type="ARBA" id="ARBA00007381"/>
    </source>
</evidence>
<dbReference type="PANTHER" id="PTHR19375">
    <property type="entry name" value="HEAT SHOCK PROTEIN 70KDA"/>
    <property type="match status" value="1"/>
</dbReference>
<dbReference type="GO" id="GO:0140662">
    <property type="term" value="F:ATP-dependent protein folding chaperone"/>
    <property type="evidence" value="ECO:0007669"/>
    <property type="project" value="InterPro"/>
</dbReference>
<keyword evidence="7 8" id="KW-0143">Chaperone</keyword>
<comment type="induction">
    <text evidence="8">By stress conditions e.g. heat shock.</text>
</comment>
<dbReference type="HAMAP" id="MF_00332">
    <property type="entry name" value="DnaK"/>
    <property type="match status" value="1"/>
</dbReference>
<comment type="caution">
    <text evidence="11">The sequence shown here is derived from an EMBL/GenBank/DDBJ whole genome shotgun (WGS) entry which is preliminary data.</text>
</comment>
<sequence>MTKTIGIDLGTTNSCVSVMEAGVAKIIENAEGSRTTPSIVAYANNETLAGQPAKRQSVTNADNTLFAIKRLIGRKFDDKEVQKDIKLAPYKIIKADNGDAWVEVNGKKLSPQEVSAQLLRKLKKDAEAYLGETVTEAVITVPAYFNDSQRQATKDAGKIAGLDVKRIINEPTAAALAYGVDKNSKADQKVVVYDLGGGTFDVSIIEISNIDGEKQFEVLATNGDTFLGGEDFDLRLINYLADEFKKDSGIDIKQDSLALQRIKEAAEKAKIELSSALQTDVNLPYVTADASGPKHLNVQVTRAKLESLVDDLVKNTIAPCEQALKDAGLSKGDISEVILVGGQTRMPKVQDAVKAFFGKEPRKDVNPDEAVAMGAAIQAGVLSGTVGDVLLLDVTPLSLGIETLGGVMTKLIEKNTTIPTRASEVFSTAEDNQPAVTVHVLQGQREMAADNKSLGQFNLTDIKQGPRGSVQVEVTFDIDANGILHVSAKDTATGKEQSIKITASSGLTEDEINRMVNDANKHAAEDKQKRELVEQRNRADQLIHTVQTSMSNFADEQQTELKTLIEQLKMAVNGNDKSAIVMRQKALEEAYAKIMQTSQSQQTEQHNTAANTEASNDDVIDADFEDVSNG</sequence>
<dbReference type="PROSITE" id="PS00329">
    <property type="entry name" value="HSP70_2"/>
    <property type="match status" value="1"/>
</dbReference>
<dbReference type="SUPFAM" id="SSF100920">
    <property type="entry name" value="Heat shock protein 70kD (HSP70), peptide-binding domain"/>
    <property type="match status" value="1"/>
</dbReference>
<evidence type="ECO:0000256" key="3">
    <source>
        <dbReference type="ARBA" id="ARBA00022553"/>
    </source>
</evidence>
<keyword evidence="12" id="KW-1185">Reference proteome</keyword>
<evidence type="ECO:0000313" key="11">
    <source>
        <dbReference type="EMBL" id="MBB6544207.1"/>
    </source>
</evidence>
<dbReference type="NCBIfam" id="NF001413">
    <property type="entry name" value="PRK00290.1"/>
    <property type="match status" value="1"/>
</dbReference>
<dbReference type="SUPFAM" id="SSF53067">
    <property type="entry name" value="Actin-like ATPase domain"/>
    <property type="match status" value="2"/>
</dbReference>
<dbReference type="Gene3D" id="3.30.420.40">
    <property type="match status" value="2"/>
</dbReference>
<dbReference type="CDD" id="cd10234">
    <property type="entry name" value="ASKHA_NBD_HSP70_DnaK-like"/>
    <property type="match status" value="1"/>
</dbReference>
<feature type="region of interest" description="Disordered" evidence="10">
    <location>
        <begin position="597"/>
        <end position="630"/>
    </location>
</feature>
<dbReference type="AlphaFoldDB" id="A0A7X0NIQ7"/>
<dbReference type="InterPro" id="IPR043129">
    <property type="entry name" value="ATPase_NBD"/>
</dbReference>
<dbReference type="InterPro" id="IPR013126">
    <property type="entry name" value="Hsp_70_fam"/>
</dbReference>
<dbReference type="Pfam" id="PF00012">
    <property type="entry name" value="HSP70"/>
    <property type="match status" value="1"/>
</dbReference>
<dbReference type="GO" id="GO:0051082">
    <property type="term" value="F:unfolded protein binding"/>
    <property type="evidence" value="ECO:0007669"/>
    <property type="project" value="InterPro"/>
</dbReference>
<accession>A0A7X0NIQ7</accession>
<dbReference type="FunFam" id="3.30.420.40:FF:000004">
    <property type="entry name" value="Molecular chaperone DnaK"/>
    <property type="match status" value="1"/>
</dbReference>
<evidence type="ECO:0000256" key="2">
    <source>
        <dbReference type="ARBA" id="ARBA00014415"/>
    </source>
</evidence>
<comment type="function">
    <text evidence="8">Acts as a chaperone.</text>
</comment>
<evidence type="ECO:0000256" key="9">
    <source>
        <dbReference type="RuleBase" id="RU003322"/>
    </source>
</evidence>
<dbReference type="PRINTS" id="PR00301">
    <property type="entry name" value="HEATSHOCK70"/>
</dbReference>
<evidence type="ECO:0000256" key="10">
    <source>
        <dbReference type="SAM" id="MobiDB-lite"/>
    </source>
</evidence>
<evidence type="ECO:0000313" key="12">
    <source>
        <dbReference type="Proteomes" id="UP000537141"/>
    </source>
</evidence>
<dbReference type="Gene3D" id="3.90.640.10">
    <property type="entry name" value="Actin, Chain A, domain 4"/>
    <property type="match status" value="1"/>
</dbReference>
<comment type="similarity">
    <text evidence="1 8 9">Belongs to the heat shock protein 70 family.</text>
</comment>
<gene>
    <name evidence="8" type="primary">dnaK</name>
    <name evidence="11" type="ORF">HNQ55_002735</name>
</gene>
<evidence type="ECO:0000256" key="5">
    <source>
        <dbReference type="ARBA" id="ARBA00022840"/>
    </source>
</evidence>
<dbReference type="InterPro" id="IPR029047">
    <property type="entry name" value="HSP70_peptide-bd_sf"/>
</dbReference>